<dbReference type="Proteomes" id="UP000095280">
    <property type="component" value="Unplaced"/>
</dbReference>
<reference evidence="2" key="1">
    <citation type="submission" date="2016-11" db="UniProtKB">
        <authorList>
            <consortium name="WormBaseParasite"/>
        </authorList>
    </citation>
    <scope>IDENTIFICATION</scope>
</reference>
<dbReference type="WBParaSite" id="maker-unitig_32227-snap-gene-0.2-mRNA-1">
    <property type="protein sequence ID" value="maker-unitig_32227-snap-gene-0.2-mRNA-1"/>
    <property type="gene ID" value="maker-unitig_32227-snap-gene-0.2"/>
</dbReference>
<protein>
    <submittedName>
        <fullName evidence="2">TFCD_C domain-containing protein</fullName>
    </submittedName>
</protein>
<name>A0A1I8FGK3_9PLAT</name>
<organism evidence="1 2">
    <name type="scientific">Macrostomum lignano</name>
    <dbReference type="NCBI Taxonomy" id="282301"/>
    <lineage>
        <taxon>Eukaryota</taxon>
        <taxon>Metazoa</taxon>
        <taxon>Spiralia</taxon>
        <taxon>Lophotrochozoa</taxon>
        <taxon>Platyhelminthes</taxon>
        <taxon>Rhabditophora</taxon>
        <taxon>Macrostomorpha</taxon>
        <taxon>Macrostomida</taxon>
        <taxon>Macrostomidae</taxon>
        <taxon>Macrostomum</taxon>
    </lineage>
</organism>
<evidence type="ECO:0000313" key="2">
    <source>
        <dbReference type="WBParaSite" id="maker-unitig_32227-snap-gene-0.2-mRNA-1"/>
    </source>
</evidence>
<sequence length="252" mass="26459">PLAKEAAAASIAICCRQLAPLIYAGGSGGVSTFLSWLAARQCPTDAVGTRLLVRSELRVVALGCDNVVGGLADVAEALDDFVGSVDCLLADAAGSAALEQEGTPNRAKTTPAPAPSTGAPIPASIQPANQLDQCLSGVLQALPAVVSHCQQTLRYLEILLGGSQLEIITVGVKCQHEMQRLDLDLDCLPVSKLFDSSIEPSRACLRRLKIDAGSRLRQSGGARHQRSESASAALNHFNNDIFLTFYLIRAGQ</sequence>
<evidence type="ECO:0000313" key="1">
    <source>
        <dbReference type="Proteomes" id="UP000095280"/>
    </source>
</evidence>
<proteinExistence type="predicted"/>
<dbReference type="AlphaFoldDB" id="A0A1I8FGK3"/>
<keyword evidence="1" id="KW-1185">Reference proteome</keyword>
<accession>A0A1I8FGK3</accession>